<dbReference type="EMBL" id="JBFPJR010000047">
    <property type="protein sequence ID" value="MEX0429548.1"/>
    <property type="molecule type" value="Genomic_DNA"/>
</dbReference>
<dbReference type="PANTHER" id="PTHR43708">
    <property type="entry name" value="CONSERVED EXPRESSED OXIDOREDUCTASE (EUROFUNG)"/>
    <property type="match status" value="1"/>
</dbReference>
<protein>
    <submittedName>
        <fullName evidence="3">Gfo/Idh/MocA family protein</fullName>
    </submittedName>
</protein>
<keyword evidence="4" id="KW-1185">Reference proteome</keyword>
<feature type="non-terminal residue" evidence="3">
    <location>
        <position position="1"/>
    </location>
</feature>
<dbReference type="InterPro" id="IPR036291">
    <property type="entry name" value="NAD(P)-bd_dom_sf"/>
</dbReference>
<evidence type="ECO:0000256" key="1">
    <source>
        <dbReference type="SAM" id="MobiDB-lite"/>
    </source>
</evidence>
<evidence type="ECO:0000259" key="2">
    <source>
        <dbReference type="Pfam" id="PF01408"/>
    </source>
</evidence>
<dbReference type="SUPFAM" id="SSF55347">
    <property type="entry name" value="Glyceraldehyde-3-phosphate dehydrogenase-like, C-terminal domain"/>
    <property type="match status" value="1"/>
</dbReference>
<dbReference type="Pfam" id="PF01408">
    <property type="entry name" value="GFO_IDH_MocA"/>
    <property type="match status" value="1"/>
</dbReference>
<dbReference type="Gene3D" id="3.30.360.10">
    <property type="entry name" value="Dihydrodipicolinate Reductase, domain 2"/>
    <property type="match status" value="1"/>
</dbReference>
<evidence type="ECO:0000313" key="3">
    <source>
        <dbReference type="EMBL" id="MEX0429548.1"/>
    </source>
</evidence>
<proteinExistence type="predicted"/>
<dbReference type="InterPro" id="IPR000683">
    <property type="entry name" value="Gfo/Idh/MocA-like_OxRdtase_N"/>
</dbReference>
<comment type="caution">
    <text evidence="3">The sequence shown here is derived from an EMBL/GenBank/DDBJ whole genome shotgun (WGS) entry which is preliminary data.</text>
</comment>
<dbReference type="Gene3D" id="3.40.50.720">
    <property type="entry name" value="NAD(P)-binding Rossmann-like Domain"/>
    <property type="match status" value="1"/>
</dbReference>
<feature type="domain" description="Gfo/Idh/MocA-like oxidoreductase N-terminal" evidence="2">
    <location>
        <begin position="86"/>
        <end position="214"/>
    </location>
</feature>
<name>A0ABV3T2V8_9ACTN</name>
<dbReference type="PANTHER" id="PTHR43708:SF4">
    <property type="entry name" value="OXIDOREDUCTASE YCEM-RELATED"/>
    <property type="match status" value="1"/>
</dbReference>
<reference evidence="3 4" key="1">
    <citation type="submission" date="2024-07" db="EMBL/GenBank/DDBJ databases">
        <authorList>
            <person name="Lee S."/>
            <person name="Kang M."/>
        </authorList>
    </citation>
    <scope>NUCLEOTIDE SEQUENCE [LARGE SCALE GENOMIC DNA]</scope>
    <source>
        <strain evidence="3 4">DS6</strain>
    </source>
</reference>
<evidence type="ECO:0000313" key="4">
    <source>
        <dbReference type="Proteomes" id="UP001556631"/>
    </source>
</evidence>
<accession>A0ABV3T2V8</accession>
<gene>
    <name evidence="3" type="ORF">AB3X52_18170</name>
</gene>
<dbReference type="Proteomes" id="UP001556631">
    <property type="component" value="Unassembled WGS sequence"/>
</dbReference>
<feature type="region of interest" description="Disordered" evidence="1">
    <location>
        <begin position="53"/>
        <end position="77"/>
    </location>
</feature>
<dbReference type="RefSeq" id="WP_367995515.1">
    <property type="nucleotide sequence ID" value="NZ_JBFPJR010000047.1"/>
</dbReference>
<dbReference type="InterPro" id="IPR051317">
    <property type="entry name" value="Gfo/Idh/MocA_oxidoreduct"/>
</dbReference>
<organism evidence="3 4">
    <name type="scientific">Nocardioides eburneus</name>
    <dbReference type="NCBI Taxonomy" id="3231482"/>
    <lineage>
        <taxon>Bacteria</taxon>
        <taxon>Bacillati</taxon>
        <taxon>Actinomycetota</taxon>
        <taxon>Actinomycetes</taxon>
        <taxon>Propionibacteriales</taxon>
        <taxon>Nocardioidaceae</taxon>
        <taxon>Nocardioides</taxon>
    </lineage>
</organism>
<sequence>LEVASLVDGVHPVSEAAEVYERLRTGELKGIGFLFDYPAPDPARVAAFPHTGDSGGQAPAGITLPRRDVIPAGPRPSAPLGKERVGIGFIGAGGYASSMLLPHLAHLARRGRTSGPTAYLHRVATTRALSAANAQRAFGFAHTSTDADEVLADPEVDAVFVVTRHHSHAAFVRRALEAGKAVFVEKPLALSDEEVDGILATVAETGNDRLMVGFNRRFAPLVQRLDAGLGDGPRQVRYLVNAGALGKDSWYLDTTREGSRWAGEGGHFVDTVAALVGADPTAVTSIAHGEDRHVTLEYADGSVGQVSYLTSGSRRFPKETLDVTGAGRNARLDDFTKVTVWQGRDKDAHRSLRGQDKGQRAMLEAFLDAVRSGAPMPIPLDSLVATTRATLDADVSGRTAPRVVPTGDRP</sequence>
<dbReference type="SUPFAM" id="SSF51735">
    <property type="entry name" value="NAD(P)-binding Rossmann-fold domains"/>
    <property type="match status" value="1"/>
</dbReference>